<reference evidence="2 3" key="1">
    <citation type="submission" date="2020-10" db="EMBL/GenBank/DDBJ databases">
        <title>Bacillus sp. HD4P25, an endophyte from a halophyte.</title>
        <authorList>
            <person name="Sun J.-Q."/>
        </authorList>
    </citation>
    <scope>NUCLEOTIDE SEQUENCE [LARGE SCALE GENOMIC DNA]</scope>
    <source>
        <strain evidence="2 3">YIM 93174</strain>
    </source>
</reference>
<dbReference type="Pfam" id="PF21686">
    <property type="entry name" value="LigD_Prim-Pol"/>
    <property type="match status" value="1"/>
</dbReference>
<dbReference type="PANTHER" id="PTHR42705:SF2">
    <property type="entry name" value="BIFUNCTIONAL NON-HOMOLOGOUS END JOINING PROTEIN LIGD"/>
    <property type="match status" value="1"/>
</dbReference>
<dbReference type="RefSeq" id="WP_193538153.1">
    <property type="nucleotide sequence ID" value="NZ_JADCLJ010000022.1"/>
</dbReference>
<proteinExistence type="predicted"/>
<dbReference type="Proteomes" id="UP001516662">
    <property type="component" value="Unassembled WGS sequence"/>
</dbReference>
<dbReference type="InterPro" id="IPR052171">
    <property type="entry name" value="NHEJ_LigD"/>
</dbReference>
<feature type="domain" description="DNA ligase D polymerase" evidence="1">
    <location>
        <begin position="135"/>
        <end position="383"/>
    </location>
</feature>
<dbReference type="EMBL" id="JADCLJ010000022">
    <property type="protein sequence ID" value="MBE4909485.1"/>
    <property type="molecule type" value="Genomic_DNA"/>
</dbReference>
<gene>
    <name evidence="2" type="primary">ligD</name>
    <name evidence="2" type="ORF">IMZ08_15650</name>
</gene>
<protein>
    <submittedName>
        <fullName evidence="2">DNA ligase D</fullName>
    </submittedName>
</protein>
<dbReference type="NCBIfam" id="TIGR02778">
    <property type="entry name" value="ligD_pol"/>
    <property type="match status" value="1"/>
</dbReference>
<sequence length="407" mass="47352">MNLRNHTKKQSGPFFIIGYDKEKDTFDVGVLHKKDIKKLGAFSEGLSDEERKVLLQVISNNSQSETNSYLHVEPGICIELEYTEIENEQITTPVFKQFLFDVKWKDCTWENLLSTINGITISHPDKPLWKDNDVTKFDYIHYLNEISPYMLPFLKNRLLTVIRYPHGMFGEKFYQKNCPDYAPDFIQTRIHENINYIVCNNDETLIWLGNQLAFEFHIPFQTIHSTGPSEIVFDLDPPSREYFPLAIKAAQILKEVFDGLKLISYIKTSGNKGLQLYIPLPENQFTYDQTRQFTEFVANFLVTKEPSLFTIERLKKNRHNKLYVDYLQHAEGKTIIAPYSVRGNDGGYVATPLFWDEVTEQLSIEDFPLESILSRIKEKGCPFSSYFEAKEKQQFQPVLDFLNSPST</sequence>
<keyword evidence="3" id="KW-1185">Reference proteome</keyword>
<keyword evidence="2" id="KW-0436">Ligase</keyword>
<dbReference type="InterPro" id="IPR014145">
    <property type="entry name" value="LigD_pol_dom"/>
</dbReference>
<evidence type="ECO:0000313" key="3">
    <source>
        <dbReference type="Proteomes" id="UP001516662"/>
    </source>
</evidence>
<name>A0ABR9QLV6_9BACI</name>
<dbReference type="Gene3D" id="2.40.50.140">
    <property type="entry name" value="Nucleic acid-binding proteins"/>
    <property type="match status" value="1"/>
</dbReference>
<dbReference type="InterPro" id="IPR033652">
    <property type="entry name" value="LigD_Pol-like_3"/>
</dbReference>
<dbReference type="InterPro" id="IPR012340">
    <property type="entry name" value="NA-bd_OB-fold"/>
</dbReference>
<accession>A0ABR9QLV6</accession>
<dbReference type="CDD" id="cd04866">
    <property type="entry name" value="LigD_Pol_like_3"/>
    <property type="match status" value="1"/>
</dbReference>
<dbReference type="GO" id="GO:0016874">
    <property type="term" value="F:ligase activity"/>
    <property type="evidence" value="ECO:0007669"/>
    <property type="project" value="UniProtKB-KW"/>
</dbReference>
<dbReference type="Gene3D" id="3.90.920.10">
    <property type="entry name" value="DNA primase, PRIM domain"/>
    <property type="match status" value="1"/>
</dbReference>
<dbReference type="PANTHER" id="PTHR42705">
    <property type="entry name" value="BIFUNCTIONAL NON-HOMOLOGOUS END JOINING PROTEIN LIGD"/>
    <property type="match status" value="1"/>
</dbReference>
<organism evidence="2 3">
    <name type="scientific">Litchfieldia luteola</name>
    <dbReference type="NCBI Taxonomy" id="682179"/>
    <lineage>
        <taxon>Bacteria</taxon>
        <taxon>Bacillati</taxon>
        <taxon>Bacillota</taxon>
        <taxon>Bacilli</taxon>
        <taxon>Bacillales</taxon>
        <taxon>Bacillaceae</taxon>
        <taxon>Litchfieldia</taxon>
    </lineage>
</organism>
<dbReference type="InterPro" id="IPR014143">
    <property type="entry name" value="NHEJ_ligase_prk"/>
</dbReference>
<comment type="caution">
    <text evidence="2">The sequence shown here is derived from an EMBL/GenBank/DDBJ whole genome shotgun (WGS) entry which is preliminary data.</text>
</comment>
<evidence type="ECO:0000259" key="1">
    <source>
        <dbReference type="Pfam" id="PF21686"/>
    </source>
</evidence>
<evidence type="ECO:0000313" key="2">
    <source>
        <dbReference type="EMBL" id="MBE4909485.1"/>
    </source>
</evidence>
<dbReference type="NCBIfam" id="TIGR02776">
    <property type="entry name" value="NHEJ_ligase_prk"/>
    <property type="match status" value="1"/>
</dbReference>